<sequence length="123" mass="13297">MKYPRAKPSFEAGKRSPCQKKNAEGHKAYLPPRPGGPSHSSPKGPTGRVLCKDPFLVKRINPLSPEGASGKRPAVTGGNTLSGEGLIWSLRPFVGYRPEARGNPPKPLRNPCTKAYQLRGPFP</sequence>
<proteinExistence type="predicted"/>
<dbReference type="AlphaFoldDB" id="A0AAE1ACC4"/>
<gene>
    <name evidence="2" type="ORF">RRG08_044568</name>
</gene>
<feature type="region of interest" description="Disordered" evidence="1">
    <location>
        <begin position="1"/>
        <end position="82"/>
    </location>
</feature>
<keyword evidence="3" id="KW-1185">Reference proteome</keyword>
<reference evidence="2" key="1">
    <citation type="journal article" date="2023" name="G3 (Bethesda)">
        <title>A reference genome for the long-term kleptoplast-retaining sea slug Elysia crispata morphotype clarki.</title>
        <authorList>
            <person name="Eastman K.E."/>
            <person name="Pendleton A.L."/>
            <person name="Shaikh M.A."/>
            <person name="Suttiyut T."/>
            <person name="Ogas R."/>
            <person name="Tomko P."/>
            <person name="Gavelis G."/>
            <person name="Widhalm J.R."/>
            <person name="Wisecaver J.H."/>
        </authorList>
    </citation>
    <scope>NUCLEOTIDE SEQUENCE</scope>
    <source>
        <strain evidence="2">ECLA1</strain>
    </source>
</reference>
<protein>
    <submittedName>
        <fullName evidence="2">Uncharacterized protein</fullName>
    </submittedName>
</protein>
<name>A0AAE1ACC4_9GAST</name>
<evidence type="ECO:0000313" key="2">
    <source>
        <dbReference type="EMBL" id="KAK3785315.1"/>
    </source>
</evidence>
<organism evidence="2 3">
    <name type="scientific">Elysia crispata</name>
    <name type="common">lettuce slug</name>
    <dbReference type="NCBI Taxonomy" id="231223"/>
    <lineage>
        <taxon>Eukaryota</taxon>
        <taxon>Metazoa</taxon>
        <taxon>Spiralia</taxon>
        <taxon>Lophotrochozoa</taxon>
        <taxon>Mollusca</taxon>
        <taxon>Gastropoda</taxon>
        <taxon>Heterobranchia</taxon>
        <taxon>Euthyneura</taxon>
        <taxon>Panpulmonata</taxon>
        <taxon>Sacoglossa</taxon>
        <taxon>Placobranchoidea</taxon>
        <taxon>Plakobranchidae</taxon>
        <taxon>Elysia</taxon>
    </lineage>
</organism>
<comment type="caution">
    <text evidence="2">The sequence shown here is derived from an EMBL/GenBank/DDBJ whole genome shotgun (WGS) entry which is preliminary data.</text>
</comment>
<evidence type="ECO:0000313" key="3">
    <source>
        <dbReference type="Proteomes" id="UP001283361"/>
    </source>
</evidence>
<dbReference type="EMBL" id="JAWDGP010002135">
    <property type="protein sequence ID" value="KAK3785315.1"/>
    <property type="molecule type" value="Genomic_DNA"/>
</dbReference>
<dbReference type="Proteomes" id="UP001283361">
    <property type="component" value="Unassembled WGS sequence"/>
</dbReference>
<evidence type="ECO:0000256" key="1">
    <source>
        <dbReference type="SAM" id="MobiDB-lite"/>
    </source>
</evidence>
<accession>A0AAE1ACC4</accession>
<feature type="compositionally biased region" description="Low complexity" evidence="1">
    <location>
        <begin position="36"/>
        <end position="45"/>
    </location>
</feature>